<keyword evidence="5 7" id="KW-1133">Transmembrane helix</keyword>
<dbReference type="RefSeq" id="WP_369327715.1">
    <property type="nucleotide sequence ID" value="NZ_JAULBC010000001.1"/>
</dbReference>
<dbReference type="PANTHER" id="PTHR30347">
    <property type="entry name" value="POTASSIUM CHANNEL RELATED"/>
    <property type="match status" value="1"/>
</dbReference>
<comment type="subcellular location">
    <subcellularLocation>
        <location evidence="1">Cell membrane</location>
        <topology evidence="1">Multi-pass membrane protein</topology>
    </subcellularLocation>
</comment>
<name>A0ABV3Z8Y3_9BACT</name>
<feature type="transmembrane region" description="Helical" evidence="7">
    <location>
        <begin position="604"/>
        <end position="625"/>
    </location>
</feature>
<evidence type="ECO:0000313" key="11">
    <source>
        <dbReference type="Proteomes" id="UP001560573"/>
    </source>
</evidence>
<evidence type="ECO:0000256" key="1">
    <source>
        <dbReference type="ARBA" id="ARBA00004651"/>
    </source>
</evidence>
<keyword evidence="11" id="KW-1185">Reference proteome</keyword>
<dbReference type="SUPFAM" id="SSF82861">
    <property type="entry name" value="Mechanosensitive channel protein MscS (YggB), transmembrane region"/>
    <property type="match status" value="1"/>
</dbReference>
<keyword evidence="4 7" id="KW-0812">Transmembrane</keyword>
<evidence type="ECO:0000313" key="10">
    <source>
        <dbReference type="EMBL" id="MEX6686322.1"/>
    </source>
</evidence>
<dbReference type="InterPro" id="IPR049278">
    <property type="entry name" value="MS_channel_C"/>
</dbReference>
<dbReference type="Proteomes" id="UP001560573">
    <property type="component" value="Unassembled WGS sequence"/>
</dbReference>
<keyword evidence="6 7" id="KW-0472">Membrane</keyword>
<evidence type="ECO:0000256" key="7">
    <source>
        <dbReference type="SAM" id="Phobius"/>
    </source>
</evidence>
<proteinExistence type="inferred from homology"/>
<dbReference type="Gene3D" id="1.10.287.1260">
    <property type="match status" value="1"/>
</dbReference>
<comment type="caution">
    <text evidence="10">The sequence shown here is derived from an EMBL/GenBank/DDBJ whole genome shotgun (WGS) entry which is preliminary data.</text>
</comment>
<dbReference type="SUPFAM" id="SSF50182">
    <property type="entry name" value="Sm-like ribonucleoproteins"/>
    <property type="match status" value="1"/>
</dbReference>
<evidence type="ECO:0000256" key="4">
    <source>
        <dbReference type="ARBA" id="ARBA00022692"/>
    </source>
</evidence>
<organism evidence="10 11">
    <name type="scientific">Danxiaibacter flavus</name>
    <dbReference type="NCBI Taxonomy" id="3049108"/>
    <lineage>
        <taxon>Bacteria</taxon>
        <taxon>Pseudomonadati</taxon>
        <taxon>Bacteroidota</taxon>
        <taxon>Chitinophagia</taxon>
        <taxon>Chitinophagales</taxon>
        <taxon>Chitinophagaceae</taxon>
        <taxon>Danxiaibacter</taxon>
    </lineage>
</organism>
<dbReference type="Gene3D" id="2.30.30.60">
    <property type="match status" value="1"/>
</dbReference>
<sequence length="830" mass="94746">MFSVKVTRCITKVFFLFTAFLLTLQVYSQKKQKEKPKEKQPQVNFVDTSLANKHLSDTVKEQLADTILPKIANKLETYSLELSRYSNFFKRRVDTMQISSALPSMEKAMFFFKGRLEKNDAQMNLRTLNTYTILLQEALQELTHWEGVLEDYGDRLNKSNSAVQHILVDPYLHTELDDTALNSQIKSLIKRAVQIDSLQLITLAKVNKWRNRISVNSLLATDMLADLGYRTINAKAAMWGREQPALYNARATDYKQTLWQSILVTGKRSFKVQAIYIMMTWDQRAINLFIFGVFTIWCFINYRKVKRSDAALDELAPLHFMNRSVLLSCIVAVLCITPYLYANPPMVYMHFNELVRTLGVSILLWPYLTRTCKRYWSIMFVIWTCFAIDDLFLETSFGERWLLLLLPLAGGIIAAIILRKKPKLFSGLEESPVTRSLAIFTVFFCLVSVLFNVFGRITLAKLFGMSAVQGFVYAMTLKAFSSIILEAVYLQSEAYKNSSFSAFLNYDELKIKLRRMLWVVTTILWLIALTKSLTIYDFLLRTVEQFFNKKRSIGNMQFSFMSVAIFVFVIWISTIISQFISFFFGSKMSENTNKRSNMGSVMLLVRLAVWAIGFLIAIAAAGIPLDKISLMIGALGVGIGFGLQNIVNNLVSGIILAFERPIQVGDLIEVGGKTGTVKEIGVRSSKISNYEGADIIVPNGDLLSQHLINWTLHNRNRRIEIVVGISYSADLRKAKEIIENILRDEANVMQVPAPLVWVNNFGDNSVDFRILFWTYDLGDAGTLRSDMMILIFENFAKEGIEIPYPQRDIYIKNMDEALLKMKEKEGVNGE</sequence>
<evidence type="ECO:0000259" key="8">
    <source>
        <dbReference type="Pfam" id="PF00924"/>
    </source>
</evidence>
<accession>A0ABV3Z8Y3</accession>
<dbReference type="PANTHER" id="PTHR30347:SF1">
    <property type="entry name" value="MECHANOSENSITIVE CHANNEL MSCK"/>
    <property type="match status" value="1"/>
</dbReference>
<feature type="transmembrane region" description="Helical" evidence="7">
    <location>
        <begin position="438"/>
        <end position="459"/>
    </location>
</feature>
<dbReference type="InterPro" id="IPR052702">
    <property type="entry name" value="MscS-like_channel"/>
</dbReference>
<feature type="transmembrane region" description="Helical" evidence="7">
    <location>
        <begin position="631"/>
        <end position="658"/>
    </location>
</feature>
<evidence type="ECO:0000256" key="5">
    <source>
        <dbReference type="ARBA" id="ARBA00022989"/>
    </source>
</evidence>
<dbReference type="Gene3D" id="3.30.70.100">
    <property type="match status" value="1"/>
</dbReference>
<evidence type="ECO:0000256" key="2">
    <source>
        <dbReference type="ARBA" id="ARBA00008017"/>
    </source>
</evidence>
<evidence type="ECO:0000259" key="9">
    <source>
        <dbReference type="Pfam" id="PF21082"/>
    </source>
</evidence>
<dbReference type="Pfam" id="PF00924">
    <property type="entry name" value="MS_channel_2nd"/>
    <property type="match status" value="1"/>
</dbReference>
<feature type="domain" description="Mechanosensitive ion channel MscS C-terminal" evidence="9">
    <location>
        <begin position="719"/>
        <end position="802"/>
    </location>
</feature>
<dbReference type="SUPFAM" id="SSF82689">
    <property type="entry name" value="Mechanosensitive channel protein MscS (YggB), C-terminal domain"/>
    <property type="match status" value="1"/>
</dbReference>
<dbReference type="Pfam" id="PF21082">
    <property type="entry name" value="MS_channel_3rd"/>
    <property type="match status" value="1"/>
</dbReference>
<evidence type="ECO:0000256" key="3">
    <source>
        <dbReference type="ARBA" id="ARBA00022475"/>
    </source>
</evidence>
<feature type="transmembrane region" description="Helical" evidence="7">
    <location>
        <begin position="559"/>
        <end position="584"/>
    </location>
</feature>
<dbReference type="InterPro" id="IPR011014">
    <property type="entry name" value="MscS_channel_TM-2"/>
</dbReference>
<dbReference type="InterPro" id="IPR023408">
    <property type="entry name" value="MscS_beta-dom_sf"/>
</dbReference>
<reference evidence="10 11" key="1">
    <citation type="submission" date="2023-07" db="EMBL/GenBank/DDBJ databases">
        <authorList>
            <person name="Lian W.-H."/>
        </authorList>
    </citation>
    <scope>NUCLEOTIDE SEQUENCE [LARGE SCALE GENOMIC DNA]</scope>
    <source>
        <strain evidence="10 11">SYSU DXS3180</strain>
    </source>
</reference>
<gene>
    <name evidence="10" type="ORF">QTN47_02385</name>
</gene>
<feature type="transmembrane region" description="Helical" evidence="7">
    <location>
        <begin position="324"/>
        <end position="341"/>
    </location>
</feature>
<feature type="transmembrane region" description="Helical" evidence="7">
    <location>
        <begin position="516"/>
        <end position="539"/>
    </location>
</feature>
<feature type="transmembrane region" description="Helical" evidence="7">
    <location>
        <begin position="285"/>
        <end position="303"/>
    </location>
</feature>
<comment type="similarity">
    <text evidence="2">Belongs to the MscS (TC 1.A.23) family.</text>
</comment>
<feature type="transmembrane region" description="Helical" evidence="7">
    <location>
        <begin position="375"/>
        <end position="395"/>
    </location>
</feature>
<dbReference type="InterPro" id="IPR011066">
    <property type="entry name" value="MscS_channel_C_sf"/>
</dbReference>
<keyword evidence="3" id="KW-1003">Cell membrane</keyword>
<dbReference type="InterPro" id="IPR010920">
    <property type="entry name" value="LSM_dom_sf"/>
</dbReference>
<dbReference type="EMBL" id="JAULBC010000001">
    <property type="protein sequence ID" value="MEX6686322.1"/>
    <property type="molecule type" value="Genomic_DNA"/>
</dbReference>
<feature type="transmembrane region" description="Helical" evidence="7">
    <location>
        <begin position="401"/>
        <end position="418"/>
    </location>
</feature>
<dbReference type="InterPro" id="IPR006685">
    <property type="entry name" value="MscS_channel_2nd"/>
</dbReference>
<feature type="domain" description="Mechanosensitive ion channel MscS" evidence="8">
    <location>
        <begin position="645"/>
        <end position="711"/>
    </location>
</feature>
<evidence type="ECO:0000256" key="6">
    <source>
        <dbReference type="ARBA" id="ARBA00023136"/>
    </source>
</evidence>
<protein>
    <submittedName>
        <fullName evidence="10">Mechanosensitive ion channel</fullName>
    </submittedName>
</protein>